<organism evidence="1 2">
    <name type="scientific">Fuscovulum blasticum DSM 2131</name>
    <dbReference type="NCBI Taxonomy" id="1188250"/>
    <lineage>
        <taxon>Bacteria</taxon>
        <taxon>Pseudomonadati</taxon>
        <taxon>Pseudomonadota</taxon>
        <taxon>Alphaproteobacteria</taxon>
        <taxon>Rhodobacterales</taxon>
        <taxon>Paracoccaceae</taxon>
        <taxon>Pseudogemmobacter</taxon>
    </lineage>
</organism>
<protein>
    <submittedName>
        <fullName evidence="1">DUF2948 domain-containing protein</fullName>
    </submittedName>
</protein>
<accession>A0A2T4JCW5</accession>
<dbReference type="Pfam" id="PF11164">
    <property type="entry name" value="DUF2948"/>
    <property type="match status" value="1"/>
</dbReference>
<evidence type="ECO:0000313" key="1">
    <source>
        <dbReference type="EMBL" id="PTE15729.1"/>
    </source>
</evidence>
<dbReference type="InterPro" id="IPR021335">
    <property type="entry name" value="DUF2948"/>
</dbReference>
<keyword evidence="2" id="KW-1185">Reference proteome</keyword>
<dbReference type="Proteomes" id="UP000241362">
    <property type="component" value="Unassembled WGS sequence"/>
</dbReference>
<sequence>MADARYEDGDEGPLRLLAQGAEDLPVVSALVQDAVLPAVEMRYDARRRRFVALVNRFRWEDREAAVREGRPFERVRSLLTVEDVTAVRTQGIDRRDADLVLSILSLDWQPGEDGTGRLTLVLAGDGAVALEVETLELRLDDVTKPYIAPSRHAPDHGA</sequence>
<dbReference type="RefSeq" id="WP_107672405.1">
    <property type="nucleotide sequence ID" value="NZ_PZKE01000003.1"/>
</dbReference>
<comment type="caution">
    <text evidence="1">The sequence shown here is derived from an EMBL/GenBank/DDBJ whole genome shotgun (WGS) entry which is preliminary data.</text>
</comment>
<gene>
    <name evidence="1" type="ORF">C5F44_05045</name>
</gene>
<proteinExistence type="predicted"/>
<name>A0A2T4JCW5_FUSBL</name>
<evidence type="ECO:0000313" key="2">
    <source>
        <dbReference type="Proteomes" id="UP000241362"/>
    </source>
</evidence>
<reference evidence="1 2" key="1">
    <citation type="submission" date="2018-03" db="EMBL/GenBank/DDBJ databases">
        <title>Rhodobacter blasticus.</title>
        <authorList>
            <person name="Meyer T.E."/>
            <person name="Miller S."/>
            <person name="Lodha T."/>
            <person name="Gandham S."/>
            <person name="Chintalapati S."/>
            <person name="Chintalapati V.R."/>
        </authorList>
    </citation>
    <scope>NUCLEOTIDE SEQUENCE [LARGE SCALE GENOMIC DNA]</scope>
    <source>
        <strain evidence="1 2">DSM 2131</strain>
    </source>
</reference>
<dbReference type="AlphaFoldDB" id="A0A2T4JCW5"/>
<dbReference type="EMBL" id="PZKE01000003">
    <property type="protein sequence ID" value="PTE15729.1"/>
    <property type="molecule type" value="Genomic_DNA"/>
</dbReference>